<protein>
    <recommendedName>
        <fullName evidence="3">Glycosyltransferase family 92 protein</fullName>
    </recommendedName>
</protein>
<organism evidence="1 2">
    <name type="scientific">Pycnococcus provasolii</name>
    <dbReference type="NCBI Taxonomy" id="41880"/>
    <lineage>
        <taxon>Eukaryota</taxon>
        <taxon>Viridiplantae</taxon>
        <taxon>Chlorophyta</taxon>
        <taxon>Pseudoscourfieldiophyceae</taxon>
        <taxon>Pseudoscourfieldiales</taxon>
        <taxon>Pycnococcaceae</taxon>
        <taxon>Pycnococcus</taxon>
    </lineage>
</organism>
<sequence length="356" mass="39795">MVDHDGAHLHTPAPLESVCLEGPSNADVATLFINDYDDTDNTTTSHDEEDDKEDDEQHINNSTFNIHVPINKDGAPAAAMIGKDGPAMIHLAKTSLFGDAAYVSLASLAHLKLCPEKWVGETHRKADVVVGRCGPVPGSARRGSIAYCVPPLYGTARAVVLEDIREHMRMGVDHAYVYDTECEEPLDGDPRLMTHLCMKWVRDVLIHSRGQNWSIHECLLRAARDGWEWVLAKDVDEAVTASALPAPDDAGLLRTLAQRRDVDVITFGRMHGRTPWMRCRNNPYMCVGWKGRRKWMARARSVWTAQIHEVPECMAAQKEEGASCRTLDLNSSQIWLNHSPGRSTYREYVRHGMPRG</sequence>
<proteinExistence type="predicted"/>
<dbReference type="AlphaFoldDB" id="A0A830HD84"/>
<dbReference type="Proteomes" id="UP000660262">
    <property type="component" value="Unassembled WGS sequence"/>
</dbReference>
<keyword evidence="2" id="KW-1185">Reference proteome</keyword>
<reference evidence="1" key="1">
    <citation type="submission" date="2020-10" db="EMBL/GenBank/DDBJ databases">
        <title>Unveiling of a novel bifunctional photoreceptor, Dualchrome1, isolated from a cosmopolitan green alga.</title>
        <authorList>
            <person name="Suzuki S."/>
            <person name="Kawachi M."/>
        </authorList>
    </citation>
    <scope>NUCLEOTIDE SEQUENCE</scope>
    <source>
        <strain evidence="1">NIES 2893</strain>
    </source>
</reference>
<comment type="caution">
    <text evidence="1">The sequence shown here is derived from an EMBL/GenBank/DDBJ whole genome shotgun (WGS) entry which is preliminary data.</text>
</comment>
<accession>A0A830HD84</accession>
<evidence type="ECO:0000313" key="1">
    <source>
        <dbReference type="EMBL" id="GHP04463.1"/>
    </source>
</evidence>
<name>A0A830HD84_9CHLO</name>
<dbReference type="EMBL" id="BNJQ01000007">
    <property type="protein sequence ID" value="GHP04463.1"/>
    <property type="molecule type" value="Genomic_DNA"/>
</dbReference>
<gene>
    <name evidence="1" type="ORF">PPROV_000321700</name>
</gene>
<evidence type="ECO:0008006" key="3">
    <source>
        <dbReference type="Google" id="ProtNLM"/>
    </source>
</evidence>
<evidence type="ECO:0000313" key="2">
    <source>
        <dbReference type="Proteomes" id="UP000660262"/>
    </source>
</evidence>